<protein>
    <submittedName>
        <fullName evidence="2">Uncharacterized protein</fullName>
    </submittedName>
</protein>
<proteinExistence type="predicted"/>
<organism evidence="2 3">
    <name type="scientific">Polarella glacialis</name>
    <name type="common">Dinoflagellate</name>
    <dbReference type="NCBI Taxonomy" id="89957"/>
    <lineage>
        <taxon>Eukaryota</taxon>
        <taxon>Sar</taxon>
        <taxon>Alveolata</taxon>
        <taxon>Dinophyceae</taxon>
        <taxon>Suessiales</taxon>
        <taxon>Suessiaceae</taxon>
        <taxon>Polarella</taxon>
    </lineage>
</organism>
<evidence type="ECO:0000313" key="3">
    <source>
        <dbReference type="Proteomes" id="UP000626109"/>
    </source>
</evidence>
<reference evidence="2" key="1">
    <citation type="submission" date="2021-02" db="EMBL/GenBank/DDBJ databases">
        <authorList>
            <person name="Dougan E. K."/>
            <person name="Rhodes N."/>
            <person name="Thang M."/>
            <person name="Chan C."/>
        </authorList>
    </citation>
    <scope>NUCLEOTIDE SEQUENCE</scope>
</reference>
<feature type="region of interest" description="Disordered" evidence="1">
    <location>
        <begin position="167"/>
        <end position="196"/>
    </location>
</feature>
<dbReference type="EMBL" id="CAJNNW010024177">
    <property type="protein sequence ID" value="CAE8671792.1"/>
    <property type="molecule type" value="Genomic_DNA"/>
</dbReference>
<name>A0A813J2W2_POLGL</name>
<dbReference type="Proteomes" id="UP000626109">
    <property type="component" value="Unassembled WGS sequence"/>
</dbReference>
<dbReference type="AlphaFoldDB" id="A0A813J2W2"/>
<feature type="non-terminal residue" evidence="2">
    <location>
        <position position="1"/>
    </location>
</feature>
<evidence type="ECO:0000256" key="1">
    <source>
        <dbReference type="SAM" id="MobiDB-lite"/>
    </source>
</evidence>
<gene>
    <name evidence="2" type="ORF">PGLA2088_LOCUS17800</name>
</gene>
<comment type="caution">
    <text evidence="2">The sequence shown here is derived from an EMBL/GenBank/DDBJ whole genome shotgun (WGS) entry which is preliminary data.</text>
</comment>
<evidence type="ECO:0000313" key="2">
    <source>
        <dbReference type="EMBL" id="CAE8671792.1"/>
    </source>
</evidence>
<feature type="compositionally biased region" description="Low complexity" evidence="1">
    <location>
        <begin position="67"/>
        <end position="119"/>
    </location>
</feature>
<sequence>MAAEVVARIGSFGSAQPGNFGAGGGGAAYARVAASEPTGRDLENCSDLEAPRSCKPGQPGLCKLGLQQQQQQQQQKQQQQKQQQQKQQQEEPQQQQRQRQQQQQEPQQQRRQQQQQEPPHIAGQHQWGAVCPDSAEAGCHSTASRLLSCRAAGSGVWLCRCQGARCRAAASHPPSYGPRRRSAGCRSSEPGDAGRT</sequence>
<accession>A0A813J2W2</accession>
<feature type="region of interest" description="Disordered" evidence="1">
    <location>
        <begin position="1"/>
        <end position="134"/>
    </location>
</feature>